<gene>
    <name evidence="2" type="ORF">FVF58_41265</name>
</gene>
<dbReference type="Proteomes" id="UP000325273">
    <property type="component" value="Unassembled WGS sequence"/>
</dbReference>
<accession>A0A5B0G8I2</accession>
<protein>
    <recommendedName>
        <fullName evidence="1">DUF6484 domain-containing protein</fullName>
    </recommendedName>
</protein>
<name>A0A5B0G8I2_9BURK</name>
<feature type="domain" description="DUF6484" evidence="1">
    <location>
        <begin position="3"/>
        <end position="64"/>
    </location>
</feature>
<comment type="caution">
    <text evidence="2">The sequence shown here is derived from an EMBL/GenBank/DDBJ whole genome shotgun (WGS) entry which is preliminary data.</text>
</comment>
<keyword evidence="3" id="KW-1185">Reference proteome</keyword>
<evidence type="ECO:0000259" key="1">
    <source>
        <dbReference type="Pfam" id="PF20093"/>
    </source>
</evidence>
<organism evidence="2 3">
    <name type="scientific">Paraburkholderia panacisoli</name>
    <dbReference type="NCBI Taxonomy" id="2603818"/>
    <lineage>
        <taxon>Bacteria</taxon>
        <taxon>Pseudomonadati</taxon>
        <taxon>Pseudomonadota</taxon>
        <taxon>Betaproteobacteria</taxon>
        <taxon>Burkholderiales</taxon>
        <taxon>Burkholderiaceae</taxon>
        <taxon>Paraburkholderia</taxon>
    </lineage>
</organism>
<evidence type="ECO:0000313" key="3">
    <source>
        <dbReference type="Proteomes" id="UP000325273"/>
    </source>
</evidence>
<sequence length="138" mass="14633">MVIGELLAIAEEGRTPLVRYSVQEGPAAIAAQTLVDLREPHIGCRVALMFEDADPRRPVIIGVMHEGRVAPSSSNAGNVEIDVDGEQLIVSAREQLVLRCGNASITLTRAGKVLIKGTYVSSRSSGVNRITGGSVQLN</sequence>
<evidence type="ECO:0000313" key="2">
    <source>
        <dbReference type="EMBL" id="KAA0999734.1"/>
    </source>
</evidence>
<dbReference type="Pfam" id="PF20093">
    <property type="entry name" value="DUF6484"/>
    <property type="match status" value="1"/>
</dbReference>
<dbReference type="EMBL" id="VTUZ01000047">
    <property type="protein sequence ID" value="KAA0999734.1"/>
    <property type="molecule type" value="Genomic_DNA"/>
</dbReference>
<proteinExistence type="predicted"/>
<reference evidence="2 3" key="1">
    <citation type="submission" date="2019-08" db="EMBL/GenBank/DDBJ databases">
        <title>Paraburkholderia sp. DCY113.</title>
        <authorList>
            <person name="Kang J."/>
        </authorList>
    </citation>
    <scope>NUCLEOTIDE SEQUENCE [LARGE SCALE GENOMIC DNA]</scope>
    <source>
        <strain evidence="2 3">DCY113</strain>
    </source>
</reference>
<dbReference type="AlphaFoldDB" id="A0A5B0G8I2"/>
<dbReference type="InterPro" id="IPR045506">
    <property type="entry name" value="DUF6484"/>
</dbReference>